<evidence type="ECO:0000256" key="6">
    <source>
        <dbReference type="SAM" id="Phobius"/>
    </source>
</evidence>
<evidence type="ECO:0000256" key="3">
    <source>
        <dbReference type="ARBA" id="ARBA00022692"/>
    </source>
</evidence>
<gene>
    <name evidence="7" type="ORF">Catovirus_1_312</name>
</gene>
<comment type="similarity">
    <text evidence="2">Belongs to the TspO/BZRP family.</text>
</comment>
<evidence type="ECO:0000313" key="7">
    <source>
        <dbReference type="EMBL" id="ARF08262.1"/>
    </source>
</evidence>
<feature type="transmembrane region" description="Helical" evidence="6">
    <location>
        <begin position="68"/>
        <end position="87"/>
    </location>
</feature>
<organism evidence="7">
    <name type="scientific">Catovirus CTV1</name>
    <dbReference type="NCBI Taxonomy" id="1977631"/>
    <lineage>
        <taxon>Viruses</taxon>
        <taxon>Varidnaviria</taxon>
        <taxon>Bamfordvirae</taxon>
        <taxon>Nucleocytoviricota</taxon>
        <taxon>Megaviricetes</taxon>
        <taxon>Imitervirales</taxon>
        <taxon>Mimiviridae</taxon>
        <taxon>Klosneuvirinae</taxon>
        <taxon>Catovirus</taxon>
    </lineage>
</organism>
<keyword evidence="4 6" id="KW-1133">Transmembrane helix</keyword>
<keyword evidence="3 6" id="KW-0812">Transmembrane</keyword>
<accession>A0A1V0S976</accession>
<feature type="transmembrane region" description="Helical" evidence="6">
    <location>
        <begin position="5"/>
        <end position="23"/>
    </location>
</feature>
<dbReference type="Pfam" id="PF03073">
    <property type="entry name" value="TspO_MBR"/>
    <property type="match status" value="1"/>
</dbReference>
<protein>
    <submittedName>
        <fullName evidence="7">TspO/MBR family protein</fullName>
    </submittedName>
</protein>
<dbReference type="PANTHER" id="PTHR10057:SF0">
    <property type="entry name" value="TRANSLOCATOR PROTEIN"/>
    <property type="match status" value="1"/>
</dbReference>
<dbReference type="InterPro" id="IPR004307">
    <property type="entry name" value="TspO_MBR"/>
</dbReference>
<dbReference type="Gene3D" id="1.20.1260.100">
    <property type="entry name" value="TspO/MBR protein"/>
    <property type="match status" value="1"/>
</dbReference>
<dbReference type="EMBL" id="KY684083">
    <property type="protein sequence ID" value="ARF08262.1"/>
    <property type="molecule type" value="Genomic_DNA"/>
</dbReference>
<feature type="transmembrane region" description="Helical" evidence="6">
    <location>
        <begin position="93"/>
        <end position="113"/>
    </location>
</feature>
<dbReference type="InterPro" id="IPR038330">
    <property type="entry name" value="TspO/MBR-related_sf"/>
</dbReference>
<evidence type="ECO:0000256" key="5">
    <source>
        <dbReference type="ARBA" id="ARBA00023136"/>
    </source>
</evidence>
<evidence type="ECO:0000256" key="2">
    <source>
        <dbReference type="ARBA" id="ARBA00007524"/>
    </source>
</evidence>
<feature type="transmembrane region" description="Helical" evidence="6">
    <location>
        <begin position="43"/>
        <end position="61"/>
    </location>
</feature>
<dbReference type="CDD" id="cd15904">
    <property type="entry name" value="TSPO_MBR"/>
    <property type="match status" value="1"/>
</dbReference>
<dbReference type="PANTHER" id="PTHR10057">
    <property type="entry name" value="PERIPHERAL-TYPE BENZODIAZEPINE RECEPTOR"/>
    <property type="match status" value="1"/>
</dbReference>
<name>A0A1V0S976_9VIRU</name>
<sequence>MIIEAIIIFIIIIAINFVLQRLFPSNESWYNSINRSPLTPPNYIFPIAWTILYLIISYSISQSINSPLFYFWMFNIALNIMWTPIFFHYNNSVLSAVVIGLMIASLLYILYNYYQTDKTLFYMNLLYLAWLCFAFYLNFYVAVSN</sequence>
<dbReference type="GO" id="GO:0016020">
    <property type="term" value="C:membrane"/>
    <property type="evidence" value="ECO:0007669"/>
    <property type="project" value="UniProtKB-SubCell"/>
</dbReference>
<evidence type="ECO:0000256" key="1">
    <source>
        <dbReference type="ARBA" id="ARBA00004141"/>
    </source>
</evidence>
<comment type="subcellular location">
    <subcellularLocation>
        <location evidence="1">Membrane</location>
        <topology evidence="1">Multi-pass membrane protein</topology>
    </subcellularLocation>
</comment>
<keyword evidence="5 6" id="KW-0472">Membrane</keyword>
<dbReference type="GO" id="GO:0033013">
    <property type="term" value="P:tetrapyrrole metabolic process"/>
    <property type="evidence" value="ECO:0007669"/>
    <property type="project" value="UniProtKB-ARBA"/>
</dbReference>
<reference evidence="7" key="1">
    <citation type="journal article" date="2017" name="Science">
        <title>Giant viruses with an expanded complement of translation system components.</title>
        <authorList>
            <person name="Schulz F."/>
            <person name="Yutin N."/>
            <person name="Ivanova N.N."/>
            <person name="Ortega D.R."/>
            <person name="Lee T.K."/>
            <person name="Vierheilig J."/>
            <person name="Daims H."/>
            <person name="Horn M."/>
            <person name="Wagner M."/>
            <person name="Jensen G.J."/>
            <person name="Kyrpides N.C."/>
            <person name="Koonin E.V."/>
            <person name="Woyke T."/>
        </authorList>
    </citation>
    <scope>NUCLEOTIDE SEQUENCE</scope>
    <source>
        <strain evidence="7">CTV1</strain>
    </source>
</reference>
<proteinExistence type="inferred from homology"/>
<feature type="transmembrane region" description="Helical" evidence="6">
    <location>
        <begin position="125"/>
        <end position="143"/>
    </location>
</feature>
<evidence type="ECO:0000256" key="4">
    <source>
        <dbReference type="ARBA" id="ARBA00022989"/>
    </source>
</evidence>